<dbReference type="GO" id="GO:0030877">
    <property type="term" value="C:beta-catenin destruction complex"/>
    <property type="evidence" value="ECO:0007669"/>
    <property type="project" value="TreeGrafter"/>
</dbReference>
<dbReference type="GO" id="GO:0016342">
    <property type="term" value="C:catenin complex"/>
    <property type="evidence" value="ECO:0007669"/>
    <property type="project" value="TreeGrafter"/>
</dbReference>
<dbReference type="InterPro" id="IPR009223">
    <property type="entry name" value="APC_rpt"/>
</dbReference>
<dbReference type="GO" id="GO:0016477">
    <property type="term" value="P:cell migration"/>
    <property type="evidence" value="ECO:0007669"/>
    <property type="project" value="TreeGrafter"/>
</dbReference>
<dbReference type="EMBL" id="HACG01007793">
    <property type="protein sequence ID" value="CEK54658.1"/>
    <property type="molecule type" value="Transcribed_RNA"/>
</dbReference>
<dbReference type="GO" id="GO:0008013">
    <property type="term" value="F:beta-catenin binding"/>
    <property type="evidence" value="ECO:0007669"/>
    <property type="project" value="InterPro"/>
</dbReference>
<dbReference type="GO" id="GO:0016055">
    <property type="term" value="P:Wnt signaling pathway"/>
    <property type="evidence" value="ECO:0007669"/>
    <property type="project" value="InterPro"/>
</dbReference>
<feature type="compositionally biased region" description="Polar residues" evidence="1">
    <location>
        <begin position="33"/>
        <end position="43"/>
    </location>
</feature>
<sequence>NSTLSTNEESEYITFSPPSIDTLHTYGVEGTPINFSRNDSLSSLGGEKDSRGTGSGFSASPRKDNRFVDRDESDSSSSLPKERHVIGQSSEDSSVAGDKGDRPIKFAVEDTPVCFSRNSSLSSLNSVDKPEPHETAVLSGNKGSKDETAASSKNIKYNTKLDESCDSLSDELADCDPTPSEQALLDQCINSAMPKSRLPKIDDKTRRHSRTKFV</sequence>
<gene>
    <name evidence="2" type="primary">ORF23347</name>
</gene>
<feature type="region of interest" description="Disordered" evidence="1">
    <location>
        <begin position="120"/>
        <end position="155"/>
    </location>
</feature>
<feature type="region of interest" description="Disordered" evidence="1">
    <location>
        <begin position="1"/>
        <end position="102"/>
    </location>
</feature>
<dbReference type="GO" id="GO:0090090">
    <property type="term" value="P:negative regulation of canonical Wnt signaling pathway"/>
    <property type="evidence" value="ECO:0007669"/>
    <property type="project" value="TreeGrafter"/>
</dbReference>
<name>A0A0B6YEL0_9EUPU</name>
<evidence type="ECO:0000313" key="2">
    <source>
        <dbReference type="EMBL" id="CEK54658.1"/>
    </source>
</evidence>
<dbReference type="GO" id="GO:0007389">
    <property type="term" value="P:pattern specification process"/>
    <property type="evidence" value="ECO:0007669"/>
    <property type="project" value="TreeGrafter"/>
</dbReference>
<dbReference type="GO" id="GO:0007399">
    <property type="term" value="P:nervous system development"/>
    <property type="evidence" value="ECO:0007669"/>
    <property type="project" value="TreeGrafter"/>
</dbReference>
<feature type="non-terminal residue" evidence="2">
    <location>
        <position position="214"/>
    </location>
</feature>
<dbReference type="InterPro" id="IPR026818">
    <property type="entry name" value="Apc_fam"/>
</dbReference>
<proteinExistence type="predicted"/>
<dbReference type="GO" id="GO:0005881">
    <property type="term" value="C:cytoplasmic microtubule"/>
    <property type="evidence" value="ECO:0007669"/>
    <property type="project" value="TreeGrafter"/>
</dbReference>
<feature type="compositionally biased region" description="Basic and acidic residues" evidence="1">
    <location>
        <begin position="61"/>
        <end position="70"/>
    </location>
</feature>
<dbReference type="PANTHER" id="PTHR12607:SF12">
    <property type="entry name" value="APC-LIKE, ISOFORM A-RELATED"/>
    <property type="match status" value="1"/>
</dbReference>
<dbReference type="Pfam" id="PF05923">
    <property type="entry name" value="APC_r"/>
    <property type="match status" value="2"/>
</dbReference>
<organism evidence="2">
    <name type="scientific">Arion vulgaris</name>
    <dbReference type="NCBI Taxonomy" id="1028688"/>
    <lineage>
        <taxon>Eukaryota</taxon>
        <taxon>Metazoa</taxon>
        <taxon>Spiralia</taxon>
        <taxon>Lophotrochozoa</taxon>
        <taxon>Mollusca</taxon>
        <taxon>Gastropoda</taxon>
        <taxon>Heterobranchia</taxon>
        <taxon>Euthyneura</taxon>
        <taxon>Panpulmonata</taxon>
        <taxon>Eupulmonata</taxon>
        <taxon>Stylommatophora</taxon>
        <taxon>Helicina</taxon>
        <taxon>Arionoidea</taxon>
        <taxon>Arionidae</taxon>
        <taxon>Arion</taxon>
    </lineage>
</organism>
<dbReference type="PANTHER" id="PTHR12607">
    <property type="entry name" value="ADENOMATOUS POLYPOSIS COLI PROTEIN FAMILY"/>
    <property type="match status" value="1"/>
</dbReference>
<dbReference type="GO" id="GO:0001708">
    <property type="term" value="P:cell fate specification"/>
    <property type="evidence" value="ECO:0007669"/>
    <property type="project" value="TreeGrafter"/>
</dbReference>
<feature type="region of interest" description="Disordered" evidence="1">
    <location>
        <begin position="194"/>
        <end position="214"/>
    </location>
</feature>
<dbReference type="GO" id="GO:0008017">
    <property type="term" value="F:microtubule binding"/>
    <property type="evidence" value="ECO:0007669"/>
    <property type="project" value="TreeGrafter"/>
</dbReference>
<dbReference type="GO" id="GO:0007026">
    <property type="term" value="P:negative regulation of microtubule depolymerization"/>
    <property type="evidence" value="ECO:0007669"/>
    <property type="project" value="TreeGrafter"/>
</dbReference>
<reference evidence="2" key="1">
    <citation type="submission" date="2014-12" db="EMBL/GenBank/DDBJ databases">
        <title>Insight into the proteome of Arion vulgaris.</title>
        <authorList>
            <person name="Aradska J."/>
            <person name="Bulat T."/>
            <person name="Smidak R."/>
            <person name="Sarate P."/>
            <person name="Gangsoo J."/>
            <person name="Sialana F."/>
            <person name="Bilban M."/>
            <person name="Lubec G."/>
        </authorList>
    </citation>
    <scope>NUCLEOTIDE SEQUENCE</scope>
    <source>
        <tissue evidence="2">Skin</tissue>
    </source>
</reference>
<protein>
    <submittedName>
        <fullName evidence="2">Uncharacterized protein</fullName>
    </submittedName>
</protein>
<accession>A0A0B6YEL0</accession>
<dbReference type="GO" id="GO:0045295">
    <property type="term" value="F:gamma-catenin binding"/>
    <property type="evidence" value="ECO:0007669"/>
    <property type="project" value="TreeGrafter"/>
</dbReference>
<evidence type="ECO:0000256" key="1">
    <source>
        <dbReference type="SAM" id="MobiDB-lite"/>
    </source>
</evidence>
<feature type="non-terminal residue" evidence="2">
    <location>
        <position position="1"/>
    </location>
</feature>
<dbReference type="AlphaFoldDB" id="A0A0B6YEL0"/>